<dbReference type="RefSeq" id="XP_008917478.1">
    <property type="nucleotide sequence ID" value="XM_008919230.1"/>
</dbReference>
<evidence type="ECO:0000256" key="1">
    <source>
        <dbReference type="SAM" id="Coils"/>
    </source>
</evidence>
<dbReference type="VEuPathDB" id="FungiDB:PPTG_20428"/>
<accession>W2P971</accession>
<evidence type="ECO:0008006" key="4">
    <source>
        <dbReference type="Google" id="ProtNLM"/>
    </source>
</evidence>
<dbReference type="STRING" id="761204.W2P971"/>
<protein>
    <recommendedName>
        <fullName evidence="4">START domain-containing protein</fullName>
    </recommendedName>
</protein>
<evidence type="ECO:0000313" key="3">
    <source>
        <dbReference type="Proteomes" id="UP000018817"/>
    </source>
</evidence>
<dbReference type="AlphaFoldDB" id="W2P971"/>
<sequence length="393" mass="45626">LPVSTQAQIAKMENAGIINLAEVALEALKREQLRQKLHRRRMERWRNLRKEELATIRDERKRLEKKLEQLLKSAQATFFQLSPESMAAALHRVTIERTVLHQDNLRLKEAIMHQLDIESKLKRETDKFFSELQESSELSTTARRLAQDGKGWWVHFPNGEPSFFFTPLSQGAFADKLKQQEDEFAKRQLCAVTIGDAFGWKVDYVPPFRQESGTLMAHARFSRRLRCSFDHAYNTLLRLDTDDWPMVISPRSFGREQRGDFYCQPLQRFGKDDLVLVCNIPGDVHIRYIAVAQNALSVFPDGRRIVRHCAMLVDSAENARCREAEGPQEDVLWVFDGGEVCTIKEADDNSIDVVYDHWSECLSEENGRELYVDWIRYAVRLEEYVAPIRMLHG</sequence>
<reference evidence="3" key="1">
    <citation type="submission" date="2011-12" db="EMBL/GenBank/DDBJ databases">
        <authorList>
            <consortium name="The Broad Institute Genome Sequencing Platform"/>
            <person name="Russ C."/>
            <person name="Tyler B."/>
            <person name="Panabieres F."/>
            <person name="Shan W."/>
            <person name="Tripathy S."/>
            <person name="Grunwald N."/>
            <person name="Machado M."/>
            <person name="Young S.K."/>
            <person name="Zeng Q."/>
            <person name="Gargeya S."/>
            <person name="Fitzgerald M."/>
            <person name="Haas B."/>
            <person name="Abouelleil A."/>
            <person name="Alvarado L."/>
            <person name="Arachchi H.M."/>
            <person name="Berlin A."/>
            <person name="Chapman S.B."/>
            <person name="Gearin G."/>
            <person name="Goldberg J."/>
            <person name="Griggs A."/>
            <person name="Gujja S."/>
            <person name="Hansen M."/>
            <person name="Heiman D."/>
            <person name="Howarth C."/>
            <person name="Larimer J."/>
            <person name="Lui A."/>
            <person name="MacDonald P.J.P."/>
            <person name="McCowen C."/>
            <person name="Montmayeur A."/>
            <person name="Murphy C."/>
            <person name="Neiman D."/>
            <person name="Pearson M."/>
            <person name="Priest M."/>
            <person name="Roberts A."/>
            <person name="Saif S."/>
            <person name="Shea T."/>
            <person name="Sisk P."/>
            <person name="Stolte C."/>
            <person name="Sykes S."/>
            <person name="Wortman J."/>
            <person name="Nusbaum C."/>
            <person name="Birren B."/>
        </authorList>
    </citation>
    <scope>NUCLEOTIDE SEQUENCE [LARGE SCALE GENOMIC DNA]</scope>
    <source>
        <strain evidence="3">INRA-310</strain>
    </source>
</reference>
<dbReference type="GeneID" id="20189036"/>
<name>W2P971_PHYN3</name>
<gene>
    <name evidence="2" type="ORF">PPTG_20428</name>
</gene>
<dbReference type="OrthoDB" id="97260at2759"/>
<proteinExistence type="predicted"/>
<keyword evidence="1" id="KW-0175">Coiled coil</keyword>
<feature type="coiled-coil region" evidence="1">
    <location>
        <begin position="46"/>
        <end position="73"/>
    </location>
</feature>
<feature type="non-terminal residue" evidence="2">
    <location>
        <position position="1"/>
    </location>
</feature>
<organism evidence="2 3">
    <name type="scientific">Phytophthora nicotianae (strain INRA-310)</name>
    <name type="common">Phytophthora parasitica</name>
    <dbReference type="NCBI Taxonomy" id="761204"/>
    <lineage>
        <taxon>Eukaryota</taxon>
        <taxon>Sar</taxon>
        <taxon>Stramenopiles</taxon>
        <taxon>Oomycota</taxon>
        <taxon>Peronosporomycetes</taxon>
        <taxon>Peronosporales</taxon>
        <taxon>Peronosporaceae</taxon>
        <taxon>Phytophthora</taxon>
    </lineage>
</organism>
<reference evidence="2 3" key="2">
    <citation type="submission" date="2013-11" db="EMBL/GenBank/DDBJ databases">
        <title>The Genome Sequence of Phytophthora parasitica INRA-310.</title>
        <authorList>
            <consortium name="The Broad Institute Genomics Platform"/>
            <person name="Russ C."/>
            <person name="Tyler B."/>
            <person name="Panabieres F."/>
            <person name="Shan W."/>
            <person name="Tripathy S."/>
            <person name="Grunwald N."/>
            <person name="Machado M."/>
            <person name="Johnson C.S."/>
            <person name="Arredondo F."/>
            <person name="Hong C."/>
            <person name="Coffey M."/>
            <person name="Young S.K."/>
            <person name="Zeng Q."/>
            <person name="Gargeya S."/>
            <person name="Fitzgerald M."/>
            <person name="Abouelleil A."/>
            <person name="Alvarado L."/>
            <person name="Chapman S.B."/>
            <person name="Gainer-Dewar J."/>
            <person name="Goldberg J."/>
            <person name="Griggs A."/>
            <person name="Gujja S."/>
            <person name="Hansen M."/>
            <person name="Howarth C."/>
            <person name="Imamovic A."/>
            <person name="Ireland A."/>
            <person name="Larimer J."/>
            <person name="McCowan C."/>
            <person name="Murphy C."/>
            <person name="Pearson M."/>
            <person name="Poon T.W."/>
            <person name="Priest M."/>
            <person name="Roberts A."/>
            <person name="Saif S."/>
            <person name="Shea T."/>
            <person name="Sykes S."/>
            <person name="Wortman J."/>
            <person name="Nusbaum C."/>
            <person name="Birren B."/>
        </authorList>
    </citation>
    <scope>NUCLEOTIDE SEQUENCE [LARGE SCALE GENOMIC DNA]</scope>
    <source>
        <strain evidence="2 3">INRA-310</strain>
    </source>
</reference>
<evidence type="ECO:0000313" key="2">
    <source>
        <dbReference type="EMBL" id="ETM97225.1"/>
    </source>
</evidence>
<dbReference type="Proteomes" id="UP000018817">
    <property type="component" value="Unassembled WGS sequence"/>
</dbReference>
<dbReference type="OMA" id="HIRYIAV"/>
<dbReference type="EMBL" id="KI670154">
    <property type="protein sequence ID" value="ETM97225.1"/>
    <property type="molecule type" value="Genomic_DNA"/>
</dbReference>